<dbReference type="Proteomes" id="UP001165190">
    <property type="component" value="Unassembled WGS sequence"/>
</dbReference>
<comment type="catalytic activity">
    <reaction evidence="1">
        <text>S-ubiquitinyl-[E2 ubiquitin-conjugating enzyme]-L-cysteine + [acceptor protein]-L-lysine = [E2 ubiquitin-conjugating enzyme]-L-cysteine + N(6)-ubiquitinyl-[acceptor protein]-L-lysine.</text>
        <dbReference type="EC" id="2.3.2.27"/>
    </reaction>
</comment>
<gene>
    <name evidence="17" type="ORF">HRI_003364300</name>
</gene>
<evidence type="ECO:0000256" key="5">
    <source>
        <dbReference type="ARBA" id="ARBA00022679"/>
    </source>
</evidence>
<feature type="transmembrane region" description="Helical" evidence="15">
    <location>
        <begin position="26"/>
        <end position="50"/>
    </location>
</feature>
<comment type="similarity">
    <text evidence="13">Belongs to the RING-type zinc finger family. ATL subfamily.</text>
</comment>
<comment type="caution">
    <text evidence="17">The sequence shown here is derived from an EMBL/GenBank/DDBJ whole genome shotgun (WGS) entry which is preliminary data.</text>
</comment>
<dbReference type="EC" id="2.3.2.27" evidence="4"/>
<evidence type="ECO:0000256" key="11">
    <source>
        <dbReference type="ARBA" id="ARBA00022989"/>
    </source>
</evidence>
<protein>
    <recommendedName>
        <fullName evidence="4">RING-type E3 ubiquitin transferase</fullName>
        <ecNumber evidence="4">2.3.2.27</ecNumber>
    </recommendedName>
</protein>
<name>A0A9W7MG88_HIBTR</name>
<evidence type="ECO:0000256" key="2">
    <source>
        <dbReference type="ARBA" id="ARBA00004167"/>
    </source>
</evidence>
<evidence type="ECO:0000256" key="14">
    <source>
        <dbReference type="PROSITE-ProRule" id="PRU00175"/>
    </source>
</evidence>
<keyword evidence="10" id="KW-0862">Zinc</keyword>
<comment type="pathway">
    <text evidence="3">Protein modification; protein ubiquitination.</text>
</comment>
<dbReference type="OrthoDB" id="8062037at2759"/>
<dbReference type="SMART" id="SM00184">
    <property type="entry name" value="RING"/>
    <property type="match status" value="1"/>
</dbReference>
<dbReference type="InterPro" id="IPR001841">
    <property type="entry name" value="Znf_RING"/>
</dbReference>
<dbReference type="GO" id="GO:0016020">
    <property type="term" value="C:membrane"/>
    <property type="evidence" value="ECO:0007669"/>
    <property type="project" value="UniProtKB-SubCell"/>
</dbReference>
<dbReference type="GO" id="GO:0008270">
    <property type="term" value="F:zinc ion binding"/>
    <property type="evidence" value="ECO:0007669"/>
    <property type="project" value="UniProtKB-KW"/>
</dbReference>
<sequence>MASTKIFQWDFTLLSHTNIHSHTRGLLLLLLFFSLVIFIATFFLCTYWLFGRCLLSTAAGATPATSLGLDPHTINSLPTILNTKSEGKVHGCIRETGCSICLGVFEDEEMLKILPPCDHAFHSVCVDKWLGSQSSCPLCRACLTSISNSLAD</sequence>
<keyword evidence="11 15" id="KW-1133">Transmembrane helix</keyword>
<organism evidence="17 18">
    <name type="scientific">Hibiscus trionum</name>
    <name type="common">Flower of an hour</name>
    <dbReference type="NCBI Taxonomy" id="183268"/>
    <lineage>
        <taxon>Eukaryota</taxon>
        <taxon>Viridiplantae</taxon>
        <taxon>Streptophyta</taxon>
        <taxon>Embryophyta</taxon>
        <taxon>Tracheophyta</taxon>
        <taxon>Spermatophyta</taxon>
        <taxon>Magnoliopsida</taxon>
        <taxon>eudicotyledons</taxon>
        <taxon>Gunneridae</taxon>
        <taxon>Pentapetalae</taxon>
        <taxon>rosids</taxon>
        <taxon>malvids</taxon>
        <taxon>Malvales</taxon>
        <taxon>Malvaceae</taxon>
        <taxon>Malvoideae</taxon>
        <taxon>Hibiscus</taxon>
    </lineage>
</organism>
<keyword evidence="9" id="KW-0833">Ubl conjugation pathway</keyword>
<dbReference type="Pfam" id="PF13639">
    <property type="entry name" value="zf-RING_2"/>
    <property type="match status" value="1"/>
</dbReference>
<keyword evidence="5" id="KW-0808">Transferase</keyword>
<dbReference type="InterPro" id="IPR013083">
    <property type="entry name" value="Znf_RING/FYVE/PHD"/>
</dbReference>
<keyword evidence="8 14" id="KW-0863">Zinc-finger</keyword>
<dbReference type="EMBL" id="BSYR01000030">
    <property type="protein sequence ID" value="GMI96950.1"/>
    <property type="molecule type" value="Genomic_DNA"/>
</dbReference>
<evidence type="ECO:0000313" key="17">
    <source>
        <dbReference type="EMBL" id="GMI96950.1"/>
    </source>
</evidence>
<evidence type="ECO:0000256" key="10">
    <source>
        <dbReference type="ARBA" id="ARBA00022833"/>
    </source>
</evidence>
<reference evidence="17" key="1">
    <citation type="submission" date="2023-05" db="EMBL/GenBank/DDBJ databases">
        <title>Genome and transcriptome analyses reveal genes involved in the formation of fine ridges on petal epidermal cells in Hibiscus trionum.</title>
        <authorList>
            <person name="Koshimizu S."/>
            <person name="Masuda S."/>
            <person name="Ishii T."/>
            <person name="Shirasu K."/>
            <person name="Hoshino A."/>
            <person name="Arita M."/>
        </authorList>
    </citation>
    <scope>NUCLEOTIDE SEQUENCE</scope>
    <source>
        <strain evidence="17">Hamamatsu line</strain>
    </source>
</reference>
<feature type="domain" description="RING-type" evidence="16">
    <location>
        <begin position="98"/>
        <end position="140"/>
    </location>
</feature>
<evidence type="ECO:0000256" key="1">
    <source>
        <dbReference type="ARBA" id="ARBA00000900"/>
    </source>
</evidence>
<keyword evidence="12 15" id="KW-0472">Membrane</keyword>
<keyword evidence="18" id="KW-1185">Reference proteome</keyword>
<dbReference type="InterPro" id="IPR044600">
    <property type="entry name" value="ATL1/ATL16-like"/>
</dbReference>
<accession>A0A9W7MG88</accession>
<proteinExistence type="inferred from homology"/>
<evidence type="ECO:0000256" key="6">
    <source>
        <dbReference type="ARBA" id="ARBA00022692"/>
    </source>
</evidence>
<evidence type="ECO:0000256" key="7">
    <source>
        <dbReference type="ARBA" id="ARBA00022723"/>
    </source>
</evidence>
<dbReference type="SUPFAM" id="SSF57850">
    <property type="entry name" value="RING/U-box"/>
    <property type="match status" value="1"/>
</dbReference>
<keyword evidence="6 15" id="KW-0812">Transmembrane</keyword>
<dbReference type="Gene3D" id="3.30.40.10">
    <property type="entry name" value="Zinc/RING finger domain, C3HC4 (zinc finger)"/>
    <property type="match status" value="1"/>
</dbReference>
<dbReference type="PANTHER" id="PTHR46913">
    <property type="entry name" value="RING-H2 FINGER PROTEIN ATL16"/>
    <property type="match status" value="1"/>
</dbReference>
<evidence type="ECO:0000256" key="13">
    <source>
        <dbReference type="ARBA" id="ARBA00024209"/>
    </source>
</evidence>
<evidence type="ECO:0000259" key="16">
    <source>
        <dbReference type="PROSITE" id="PS50089"/>
    </source>
</evidence>
<evidence type="ECO:0000256" key="15">
    <source>
        <dbReference type="SAM" id="Phobius"/>
    </source>
</evidence>
<evidence type="ECO:0000256" key="8">
    <source>
        <dbReference type="ARBA" id="ARBA00022771"/>
    </source>
</evidence>
<dbReference type="GO" id="GO:0016567">
    <property type="term" value="P:protein ubiquitination"/>
    <property type="evidence" value="ECO:0007669"/>
    <property type="project" value="InterPro"/>
</dbReference>
<evidence type="ECO:0000256" key="3">
    <source>
        <dbReference type="ARBA" id="ARBA00004906"/>
    </source>
</evidence>
<dbReference type="GO" id="GO:0061630">
    <property type="term" value="F:ubiquitin protein ligase activity"/>
    <property type="evidence" value="ECO:0007669"/>
    <property type="project" value="UniProtKB-EC"/>
</dbReference>
<evidence type="ECO:0000256" key="12">
    <source>
        <dbReference type="ARBA" id="ARBA00023136"/>
    </source>
</evidence>
<comment type="subcellular location">
    <subcellularLocation>
        <location evidence="2">Membrane</location>
        <topology evidence="2">Single-pass membrane protein</topology>
    </subcellularLocation>
</comment>
<dbReference type="PANTHER" id="PTHR46913:SF1">
    <property type="entry name" value="RING-H2 FINGER PROTEIN ATL16"/>
    <property type="match status" value="1"/>
</dbReference>
<keyword evidence="7" id="KW-0479">Metal-binding</keyword>
<evidence type="ECO:0000313" key="18">
    <source>
        <dbReference type="Proteomes" id="UP001165190"/>
    </source>
</evidence>
<dbReference type="AlphaFoldDB" id="A0A9W7MG88"/>
<evidence type="ECO:0000256" key="9">
    <source>
        <dbReference type="ARBA" id="ARBA00022786"/>
    </source>
</evidence>
<dbReference type="PROSITE" id="PS50089">
    <property type="entry name" value="ZF_RING_2"/>
    <property type="match status" value="1"/>
</dbReference>
<evidence type="ECO:0000256" key="4">
    <source>
        <dbReference type="ARBA" id="ARBA00012483"/>
    </source>
</evidence>